<feature type="compositionally biased region" description="Basic and acidic residues" evidence="2">
    <location>
        <begin position="60"/>
        <end position="72"/>
    </location>
</feature>
<evidence type="ECO:0000259" key="4">
    <source>
        <dbReference type="Pfam" id="PF04677"/>
    </source>
</evidence>
<protein>
    <recommendedName>
        <fullName evidence="7">Cell cycle control protein</fullName>
    </recommendedName>
</protein>
<feature type="region of interest" description="Disordered" evidence="2">
    <location>
        <begin position="1"/>
        <end position="125"/>
    </location>
</feature>
<comment type="similarity">
    <text evidence="1">Belongs to the CWF19 family.</text>
</comment>
<dbReference type="InterPro" id="IPR006768">
    <property type="entry name" value="Cwf19-like_C_dom-1"/>
</dbReference>
<evidence type="ECO:0000256" key="2">
    <source>
        <dbReference type="SAM" id="MobiDB-lite"/>
    </source>
</evidence>
<name>A0A8H3FF11_9LECA</name>
<dbReference type="GO" id="GO:0071014">
    <property type="term" value="C:post-mRNA release spliceosomal complex"/>
    <property type="evidence" value="ECO:0007669"/>
    <property type="project" value="TreeGrafter"/>
</dbReference>
<keyword evidence="6" id="KW-1185">Reference proteome</keyword>
<evidence type="ECO:0000313" key="6">
    <source>
        <dbReference type="Proteomes" id="UP000664169"/>
    </source>
</evidence>
<evidence type="ECO:0008006" key="7">
    <source>
        <dbReference type="Google" id="ProtNLM"/>
    </source>
</evidence>
<evidence type="ECO:0000256" key="1">
    <source>
        <dbReference type="ARBA" id="ARBA00006795"/>
    </source>
</evidence>
<dbReference type="OrthoDB" id="2113965at2759"/>
<dbReference type="Proteomes" id="UP000664169">
    <property type="component" value="Unassembled WGS sequence"/>
</dbReference>
<feature type="compositionally biased region" description="Basic residues" evidence="2">
    <location>
        <begin position="73"/>
        <end position="90"/>
    </location>
</feature>
<dbReference type="PANTHER" id="PTHR12072">
    <property type="entry name" value="CWF19, CELL CYCLE CONTROL PROTEIN"/>
    <property type="match status" value="1"/>
</dbReference>
<dbReference type="Pfam" id="PF04676">
    <property type="entry name" value="CwfJ_C_2"/>
    <property type="match status" value="1"/>
</dbReference>
<feature type="compositionally biased region" description="Basic and acidic residues" evidence="2">
    <location>
        <begin position="1"/>
        <end position="26"/>
    </location>
</feature>
<dbReference type="PANTHER" id="PTHR12072:SF5">
    <property type="entry name" value="CWF19-LIKE PROTEIN 2"/>
    <property type="match status" value="1"/>
</dbReference>
<feature type="domain" description="Cwf19-like protein C-terminal" evidence="3">
    <location>
        <begin position="576"/>
        <end position="678"/>
    </location>
</feature>
<dbReference type="InterPro" id="IPR040194">
    <property type="entry name" value="Cwf19-like"/>
</dbReference>
<proteinExistence type="inferred from homology"/>
<dbReference type="InterPro" id="IPR006767">
    <property type="entry name" value="Cwf19-like_C_dom-2"/>
</dbReference>
<evidence type="ECO:0000259" key="3">
    <source>
        <dbReference type="Pfam" id="PF04676"/>
    </source>
</evidence>
<gene>
    <name evidence="5" type="ORF">GOMPHAMPRED_003523</name>
</gene>
<dbReference type="Pfam" id="PF04677">
    <property type="entry name" value="CwfJ_C_1"/>
    <property type="match status" value="1"/>
</dbReference>
<accession>A0A8H3FF11</accession>
<dbReference type="EMBL" id="CAJPDQ010000020">
    <property type="protein sequence ID" value="CAF9924027.1"/>
    <property type="molecule type" value="Genomic_DNA"/>
</dbReference>
<reference evidence="5" key="1">
    <citation type="submission" date="2021-03" db="EMBL/GenBank/DDBJ databases">
        <authorList>
            <person name="Tagirdzhanova G."/>
        </authorList>
    </citation>
    <scope>NUCLEOTIDE SEQUENCE</scope>
</reference>
<dbReference type="GO" id="GO:0000398">
    <property type="term" value="P:mRNA splicing, via spliceosome"/>
    <property type="evidence" value="ECO:0007669"/>
    <property type="project" value="TreeGrafter"/>
</dbReference>
<dbReference type="AlphaFoldDB" id="A0A8H3FF11"/>
<organism evidence="5 6">
    <name type="scientific">Gomphillus americanus</name>
    <dbReference type="NCBI Taxonomy" id="1940652"/>
    <lineage>
        <taxon>Eukaryota</taxon>
        <taxon>Fungi</taxon>
        <taxon>Dikarya</taxon>
        <taxon>Ascomycota</taxon>
        <taxon>Pezizomycotina</taxon>
        <taxon>Lecanoromycetes</taxon>
        <taxon>OSLEUM clade</taxon>
        <taxon>Ostropomycetidae</taxon>
        <taxon>Ostropales</taxon>
        <taxon>Graphidaceae</taxon>
        <taxon>Gomphilloideae</taxon>
        <taxon>Gomphillus</taxon>
    </lineage>
</organism>
<feature type="compositionally biased region" description="Basic and acidic residues" evidence="2">
    <location>
        <begin position="91"/>
        <end position="116"/>
    </location>
</feature>
<feature type="domain" description="Cwf19-like C-terminal" evidence="4">
    <location>
        <begin position="445"/>
        <end position="566"/>
    </location>
</feature>
<feature type="compositionally biased region" description="Basic residues" evidence="2">
    <location>
        <begin position="27"/>
        <end position="42"/>
    </location>
</feature>
<comment type="caution">
    <text evidence="5">The sequence shown here is derived from an EMBL/GenBank/DDBJ whole genome shotgun (WGS) entry which is preliminary data.</text>
</comment>
<evidence type="ECO:0000313" key="5">
    <source>
        <dbReference type="EMBL" id="CAF9924027.1"/>
    </source>
</evidence>
<sequence>MTLEDFEKSLDKERRSRETRESSDRKHRDRDHKHHSHRHRSHHHDEDEDGHRHKRRRHSPHDGEEAADDIHRSSRHRDRSKERHHRRKHDRGHEDLELDSKAEDGDRPKPLKRDSWMEAPAANDVEIARRKKENLVEISAQNLRAQFEADLREDELKHQIEDSSDDAVTQALKELANHEVTYTFGDDGSEWRMRRLKNVYKQAETSKKSVEEVALKQYGSLKDFDDAREEEIELERRQTYGQDYVGKEKPSGELFQERKLDHGVHREPVAFEQDSEVTRNEASDLQAKLSTTILDQTSLNRLKAKMMKAKLRGAPDAAEIEAEYNAAIANSTASENGNMVVLGTMQNRMLAGGRGTEIKDIDTKRGRERGLVEENEDMSIEDMVREERRNRGQTGGEGLLLAQRIAKDGKFMNDLEYMDDNANKLAKRVQKSEINLKSSAIADFQKVNNILDKCPLCHHEDQDIPPVAPVVSLATRVYLTIPTDPELAKHGACITPIQHRSNLLECDDDEWEEIRNFMKSLTRLYHGRRQKPIFYENAARPGRHPHAAMMVVPMAPSLQAQAPAFFREAILSSAPEWSQHRKLINTQAKADEGMGRLAFRRSIAKEMPYFHAWFSLDGGLGHVVEDENTWPRGDLFAREVLAGMLRVGPEVWRKQGHWVRGDTRVDGFRKIWSEYDWTRQLVENG</sequence>